<accession>A0ABP9Y3H0</accession>
<sequence>MIPSWVWAIVAIIVCVLLAVLTFVIYKKKRTQTLNKDEEEKPDVPVPLHTAPFDPKSIRSQDTMQLYGQQFALVEPSQTALSPPPQRESKVCTLLSPPPLPSQIEPYTCSLSDIAHPPSRTDSLPKNRAVFSLSPHQETDDATIQDNSSITRTITPFQGTTDWRGPTPPWTQH</sequence>
<evidence type="ECO:0000313" key="3">
    <source>
        <dbReference type="EMBL" id="GAA5801556.1"/>
    </source>
</evidence>
<evidence type="ECO:0000313" key="4">
    <source>
        <dbReference type="Proteomes" id="UP001476247"/>
    </source>
</evidence>
<keyword evidence="2" id="KW-0812">Transmembrane</keyword>
<comment type="caution">
    <text evidence="3">The sequence shown here is derived from an EMBL/GenBank/DDBJ whole genome shotgun (WGS) entry which is preliminary data.</text>
</comment>
<keyword evidence="2" id="KW-1133">Transmembrane helix</keyword>
<organism evidence="3 4">
    <name type="scientific">Helicostylum pulchrum</name>
    <dbReference type="NCBI Taxonomy" id="562976"/>
    <lineage>
        <taxon>Eukaryota</taxon>
        <taxon>Fungi</taxon>
        <taxon>Fungi incertae sedis</taxon>
        <taxon>Mucoromycota</taxon>
        <taxon>Mucoromycotina</taxon>
        <taxon>Mucoromycetes</taxon>
        <taxon>Mucorales</taxon>
        <taxon>Mucorineae</taxon>
        <taxon>Mucoraceae</taxon>
        <taxon>Helicostylum</taxon>
    </lineage>
</organism>
<gene>
    <name evidence="3" type="ORF">HPULCUR_007004</name>
</gene>
<name>A0ABP9Y3H0_9FUNG</name>
<proteinExistence type="predicted"/>
<evidence type="ECO:0000256" key="1">
    <source>
        <dbReference type="SAM" id="MobiDB-lite"/>
    </source>
</evidence>
<evidence type="ECO:0000256" key="2">
    <source>
        <dbReference type="SAM" id="Phobius"/>
    </source>
</evidence>
<feature type="region of interest" description="Disordered" evidence="1">
    <location>
        <begin position="34"/>
        <end position="55"/>
    </location>
</feature>
<protein>
    <submittedName>
        <fullName evidence="3">Uncharacterized protein</fullName>
    </submittedName>
</protein>
<feature type="transmembrane region" description="Helical" evidence="2">
    <location>
        <begin position="6"/>
        <end position="26"/>
    </location>
</feature>
<dbReference type="EMBL" id="BAABUJ010000019">
    <property type="protein sequence ID" value="GAA5801556.1"/>
    <property type="molecule type" value="Genomic_DNA"/>
</dbReference>
<dbReference type="Proteomes" id="UP001476247">
    <property type="component" value="Unassembled WGS sequence"/>
</dbReference>
<keyword evidence="4" id="KW-1185">Reference proteome</keyword>
<keyword evidence="2" id="KW-0472">Membrane</keyword>
<reference evidence="3 4" key="1">
    <citation type="submission" date="2024-04" db="EMBL/GenBank/DDBJ databases">
        <title>genome sequences of Mucor flavus KT1a and Helicostylum pulchrum KT1b strains isolation_sourced from the surface of a dry-aged beef.</title>
        <authorList>
            <person name="Toyotome T."/>
            <person name="Hosono M."/>
            <person name="Torimaru M."/>
            <person name="Fukuda K."/>
            <person name="Mikami N."/>
        </authorList>
    </citation>
    <scope>NUCLEOTIDE SEQUENCE [LARGE SCALE GENOMIC DNA]</scope>
    <source>
        <strain evidence="3 4">KT1b</strain>
    </source>
</reference>